<organism evidence="8 9">
    <name type="scientific">Eleusine coracana subsp. coracana</name>
    <dbReference type="NCBI Taxonomy" id="191504"/>
    <lineage>
        <taxon>Eukaryota</taxon>
        <taxon>Viridiplantae</taxon>
        <taxon>Streptophyta</taxon>
        <taxon>Embryophyta</taxon>
        <taxon>Tracheophyta</taxon>
        <taxon>Spermatophyta</taxon>
        <taxon>Magnoliopsida</taxon>
        <taxon>Liliopsida</taxon>
        <taxon>Poales</taxon>
        <taxon>Poaceae</taxon>
        <taxon>PACMAD clade</taxon>
        <taxon>Chloridoideae</taxon>
        <taxon>Cynodonteae</taxon>
        <taxon>Eleusininae</taxon>
        <taxon>Eleusine</taxon>
    </lineage>
</organism>
<proteinExistence type="inferred from homology"/>
<accession>A0AAV5DL08</accession>
<reference evidence="8" key="2">
    <citation type="submission" date="2021-12" db="EMBL/GenBank/DDBJ databases">
        <title>Resequencing data analysis of finger millet.</title>
        <authorList>
            <person name="Hatakeyama M."/>
            <person name="Aluri S."/>
            <person name="Balachadran M.T."/>
            <person name="Sivarajan S.R."/>
            <person name="Poveda L."/>
            <person name="Shimizu-Inatsugi R."/>
            <person name="Schlapbach R."/>
            <person name="Sreeman S.M."/>
            <person name="Shimizu K.K."/>
        </authorList>
    </citation>
    <scope>NUCLEOTIDE SEQUENCE</scope>
</reference>
<dbReference type="InterPro" id="IPR014717">
    <property type="entry name" value="Transl_elong_EF1B/ribsomal_bS6"/>
</dbReference>
<dbReference type="GO" id="GO:0005829">
    <property type="term" value="C:cytosol"/>
    <property type="evidence" value="ECO:0007669"/>
    <property type="project" value="TreeGrafter"/>
</dbReference>
<gene>
    <name evidence="8" type="primary">ga28904</name>
    <name evidence="8" type="ORF">PR202_ga28904</name>
</gene>
<protein>
    <recommendedName>
        <fullName evidence="7">Translation elongation factor EF1B beta/delta subunit guanine nucleotide exchange domain-containing protein</fullName>
    </recommendedName>
</protein>
<comment type="similarity">
    <text evidence="1 6">Belongs to the EF-1-beta/EF-1-delta family.</text>
</comment>
<dbReference type="InterPro" id="IPR036282">
    <property type="entry name" value="Glutathione-S-Trfase_C_sf"/>
</dbReference>
<evidence type="ECO:0000256" key="4">
    <source>
        <dbReference type="ARBA" id="ARBA00022917"/>
    </source>
</evidence>
<dbReference type="PROSITE" id="PS00825">
    <property type="entry name" value="EF1BD_2"/>
    <property type="match status" value="1"/>
</dbReference>
<dbReference type="InterPro" id="IPR014038">
    <property type="entry name" value="EF1B_bsu/dsu_GNE"/>
</dbReference>
<evidence type="ECO:0000256" key="1">
    <source>
        <dbReference type="ARBA" id="ARBA00007411"/>
    </source>
</evidence>
<dbReference type="PROSITE" id="PS00824">
    <property type="entry name" value="EF1BD_1"/>
    <property type="match status" value="1"/>
</dbReference>
<dbReference type="PANTHER" id="PTHR11595">
    <property type="entry name" value="EF-HAND AND COILED-COIL DOMAIN-CONTAINING FAMILY MEMBER"/>
    <property type="match status" value="1"/>
</dbReference>
<evidence type="ECO:0000313" key="8">
    <source>
        <dbReference type="EMBL" id="GJN10782.1"/>
    </source>
</evidence>
<dbReference type="PANTHER" id="PTHR11595:SF84">
    <property type="entry name" value="ELONGATION FACTOR 1-BETA 1"/>
    <property type="match status" value="1"/>
</dbReference>
<keyword evidence="3 6" id="KW-0251">Elongation factor</keyword>
<dbReference type="GO" id="GO:0005853">
    <property type="term" value="C:eukaryotic translation elongation factor 1 complex"/>
    <property type="evidence" value="ECO:0007669"/>
    <property type="project" value="InterPro"/>
</dbReference>
<dbReference type="Proteomes" id="UP001054889">
    <property type="component" value="Unassembled WGS sequence"/>
</dbReference>
<dbReference type="FunFam" id="3.30.70.60:FF:000001">
    <property type="entry name" value="Elongation factor 1-beta 1 like"/>
    <property type="match status" value="1"/>
</dbReference>
<sequence>MAVTFSDLHTADGLKALEAHLAGKTYVSGDVISKDDVKVFAAVPSKPGAEFPNAARWYETVSAALAARFPGKAAGVAGSSSAAPAPAAEAAKVCSLPLFFLQFSASFVNMLHGLLQDDDDDDLDLFGDETEEDKKAAEERAAAKASTKKKESGKSSVLLDVKPWDDETDMKKLEEAVRSVQMEGLTWGASKLVPVGYGIKKMTIMLTIVDDLVSVDSLIEEHLTEEPINEYVQSCDIVAFNKI</sequence>
<evidence type="ECO:0000313" key="9">
    <source>
        <dbReference type="Proteomes" id="UP001054889"/>
    </source>
</evidence>
<dbReference type="InterPro" id="IPR001326">
    <property type="entry name" value="Transl_elong_EF1B_B/D_CS"/>
</dbReference>
<dbReference type="EMBL" id="BQKI01000018">
    <property type="protein sequence ID" value="GJN10782.1"/>
    <property type="molecule type" value="Genomic_DNA"/>
</dbReference>
<name>A0AAV5DL08_ELECO</name>
<evidence type="ECO:0000256" key="5">
    <source>
        <dbReference type="ARBA" id="ARBA00058380"/>
    </source>
</evidence>
<evidence type="ECO:0000256" key="3">
    <source>
        <dbReference type="ARBA" id="ARBA00022768"/>
    </source>
</evidence>
<keyword evidence="4 6" id="KW-0648">Protein biosynthesis</keyword>
<dbReference type="Pfam" id="PF00736">
    <property type="entry name" value="EF1_GNE"/>
    <property type="match status" value="1"/>
</dbReference>
<dbReference type="AlphaFoldDB" id="A0AAV5DL08"/>
<dbReference type="SMART" id="SM00888">
    <property type="entry name" value="EF1_GNE"/>
    <property type="match status" value="1"/>
</dbReference>
<dbReference type="GO" id="GO:0003746">
    <property type="term" value="F:translation elongation factor activity"/>
    <property type="evidence" value="ECO:0007669"/>
    <property type="project" value="UniProtKB-KW"/>
</dbReference>
<comment type="function">
    <text evidence="5">EF-1-beta and EF-1-beta' stimulate the exchange of GDP bound to EF-1-alpha to GTP.</text>
</comment>
<dbReference type="InterPro" id="IPR049720">
    <property type="entry name" value="EF1B_bsu/dsu"/>
</dbReference>
<dbReference type="CDD" id="cd00292">
    <property type="entry name" value="EF1B"/>
    <property type="match status" value="1"/>
</dbReference>
<keyword evidence="9" id="KW-1185">Reference proteome</keyword>
<evidence type="ECO:0000259" key="7">
    <source>
        <dbReference type="SMART" id="SM00888"/>
    </source>
</evidence>
<comment type="caution">
    <text evidence="8">The sequence shown here is derived from an EMBL/GenBank/DDBJ whole genome shotgun (WGS) entry which is preliminary data.</text>
</comment>
<comment type="subunit">
    <text evidence="2">EF-1 is composed of 4 subunits: alpha, beta (1B-alpha=beta'), delta (1B-beta), and gamma (1B-gamma).</text>
</comment>
<feature type="domain" description="Translation elongation factor EF1B beta/delta subunit guanine nucleotide exchange" evidence="7">
    <location>
        <begin position="154"/>
        <end position="243"/>
    </location>
</feature>
<dbReference type="InterPro" id="IPR036219">
    <property type="entry name" value="eEF-1beta-like_sf"/>
</dbReference>
<dbReference type="SUPFAM" id="SSF54984">
    <property type="entry name" value="eEF-1beta-like"/>
    <property type="match status" value="1"/>
</dbReference>
<evidence type="ECO:0000256" key="2">
    <source>
        <dbReference type="ARBA" id="ARBA00011606"/>
    </source>
</evidence>
<evidence type="ECO:0000256" key="6">
    <source>
        <dbReference type="RuleBase" id="RU003791"/>
    </source>
</evidence>
<dbReference type="GO" id="GO:0005085">
    <property type="term" value="F:guanyl-nucleotide exchange factor activity"/>
    <property type="evidence" value="ECO:0007669"/>
    <property type="project" value="TreeGrafter"/>
</dbReference>
<dbReference type="SUPFAM" id="SSF47616">
    <property type="entry name" value="GST C-terminal domain-like"/>
    <property type="match status" value="1"/>
</dbReference>
<reference evidence="8" key="1">
    <citation type="journal article" date="2018" name="DNA Res.">
        <title>Multiple hybrid de novo genome assembly of finger millet, an orphan allotetraploid crop.</title>
        <authorList>
            <person name="Hatakeyama M."/>
            <person name="Aluri S."/>
            <person name="Balachadran M.T."/>
            <person name="Sivarajan S.R."/>
            <person name="Patrignani A."/>
            <person name="Gruter S."/>
            <person name="Poveda L."/>
            <person name="Shimizu-Inatsugi R."/>
            <person name="Baeten J."/>
            <person name="Francoijs K.J."/>
            <person name="Nataraja K.N."/>
            <person name="Reddy Y.A.N."/>
            <person name="Phadnis S."/>
            <person name="Ravikumar R.L."/>
            <person name="Schlapbach R."/>
            <person name="Sreeman S.M."/>
            <person name="Shimizu K.K."/>
        </authorList>
    </citation>
    <scope>NUCLEOTIDE SEQUENCE</scope>
</reference>
<dbReference type="Gene3D" id="3.30.70.60">
    <property type="match status" value="1"/>
</dbReference>